<evidence type="ECO:0000313" key="2">
    <source>
        <dbReference type="Proteomes" id="UP000856143"/>
    </source>
</evidence>
<reference evidence="1" key="2">
    <citation type="submission" date="2020-11" db="EMBL/GenBank/DDBJ databases">
        <authorList>
            <consortium name="NCBI Pathogen Detection Project"/>
        </authorList>
    </citation>
    <scope>NUCLEOTIDE SEQUENCE</scope>
    <source>
        <strain evidence="1">R404</strain>
    </source>
</reference>
<reference evidence="1" key="1">
    <citation type="journal article" date="2018" name="Genome Biol.">
        <title>SKESA: strategic k-mer extension for scrupulous assemblies.</title>
        <authorList>
            <person name="Souvorov A."/>
            <person name="Agarwala R."/>
            <person name="Lipman D.J."/>
        </authorList>
    </citation>
    <scope>NUCLEOTIDE SEQUENCE</scope>
    <source>
        <strain evidence="1">R404</strain>
    </source>
</reference>
<accession>A0AAN5LDW1</accession>
<organism evidence="1 2">
    <name type="scientific">Klebsiella oxytoca</name>
    <dbReference type="NCBI Taxonomy" id="571"/>
    <lineage>
        <taxon>Bacteria</taxon>
        <taxon>Pseudomonadati</taxon>
        <taxon>Pseudomonadota</taxon>
        <taxon>Gammaproteobacteria</taxon>
        <taxon>Enterobacterales</taxon>
        <taxon>Enterobacteriaceae</taxon>
        <taxon>Klebsiella/Raoultella group</taxon>
        <taxon>Klebsiella</taxon>
    </lineage>
</organism>
<dbReference type="AlphaFoldDB" id="A0AAN5LDW1"/>
<sequence length="99" mass="11034">MSNKVQVTFTFEEVVNKRLSSAEGCEIKSSVKVSKSIVGFDPNKHPLNHPYLGYALTLLNSTAIEELIRKEFNAMVKHGGGEMIENSRTETLPDDTNLH</sequence>
<evidence type="ECO:0000313" key="1">
    <source>
        <dbReference type="EMBL" id="HAT1685180.1"/>
    </source>
</evidence>
<gene>
    <name evidence="1" type="ORF">I8Y21_006015</name>
</gene>
<name>A0AAN5LDW1_KLEOX</name>
<dbReference type="EMBL" id="DACSEO010000157">
    <property type="protein sequence ID" value="HAT1685180.1"/>
    <property type="molecule type" value="Genomic_DNA"/>
</dbReference>
<dbReference type="Proteomes" id="UP000856143">
    <property type="component" value="Unassembled WGS sequence"/>
</dbReference>
<protein>
    <submittedName>
        <fullName evidence="1">Uncharacterized protein</fullName>
    </submittedName>
</protein>
<comment type="caution">
    <text evidence="1">The sequence shown here is derived from an EMBL/GenBank/DDBJ whole genome shotgun (WGS) entry which is preliminary data.</text>
</comment>
<proteinExistence type="predicted"/>